<dbReference type="GO" id="GO:0015171">
    <property type="term" value="F:amino acid transmembrane transporter activity"/>
    <property type="evidence" value="ECO:0000318"/>
    <property type="project" value="GO_Central"/>
</dbReference>
<evidence type="ECO:0000256" key="6">
    <source>
        <dbReference type="ARBA" id="ARBA00023136"/>
    </source>
</evidence>
<protein>
    <recommendedName>
        <fullName evidence="8">Amino acid transporter transmembrane domain-containing protein</fullName>
    </recommendedName>
</protein>
<dbReference type="InterPro" id="IPR013057">
    <property type="entry name" value="AA_transpt_TM"/>
</dbReference>
<reference evidence="9" key="1">
    <citation type="submission" date="2013-07" db="EMBL/GenBank/DDBJ databases">
        <title>The genome of Eucalyptus grandis.</title>
        <authorList>
            <person name="Schmutz J."/>
            <person name="Hayes R."/>
            <person name="Myburg A."/>
            <person name="Tuskan G."/>
            <person name="Grattapaglia D."/>
            <person name="Rokhsar D.S."/>
        </authorList>
    </citation>
    <scope>NUCLEOTIDE SEQUENCE</scope>
    <source>
        <tissue evidence="9">Leaf extractions</tissue>
    </source>
</reference>
<evidence type="ECO:0000256" key="5">
    <source>
        <dbReference type="ARBA" id="ARBA00022989"/>
    </source>
</evidence>
<evidence type="ECO:0000256" key="2">
    <source>
        <dbReference type="ARBA" id="ARBA00022448"/>
    </source>
</evidence>
<keyword evidence="2" id="KW-0813">Transport</keyword>
<keyword evidence="4" id="KW-0029">Amino-acid transport</keyword>
<dbReference type="PANTHER" id="PTHR48017">
    <property type="entry name" value="OS05G0424000 PROTEIN-RELATED"/>
    <property type="match status" value="1"/>
</dbReference>
<gene>
    <name evidence="9" type="ORF">EUGRSUZ_E01012</name>
</gene>
<dbReference type="eggNOG" id="KOG1303">
    <property type="taxonomic scope" value="Eukaryota"/>
</dbReference>
<feature type="transmembrane region" description="Helical" evidence="7">
    <location>
        <begin position="314"/>
        <end position="334"/>
    </location>
</feature>
<comment type="subcellular location">
    <subcellularLocation>
        <location evidence="1">Membrane</location>
    </subcellularLocation>
</comment>
<dbReference type="GO" id="GO:0003333">
    <property type="term" value="P:amino acid transmembrane transport"/>
    <property type="evidence" value="ECO:0000318"/>
    <property type="project" value="GO_Central"/>
</dbReference>
<feature type="transmembrane region" description="Helical" evidence="7">
    <location>
        <begin position="161"/>
        <end position="177"/>
    </location>
</feature>
<dbReference type="OrthoDB" id="1684102at2759"/>
<feature type="transmembrane region" description="Helical" evidence="7">
    <location>
        <begin position="35"/>
        <end position="56"/>
    </location>
</feature>
<dbReference type="GO" id="GO:0016020">
    <property type="term" value="C:membrane"/>
    <property type="evidence" value="ECO:0000318"/>
    <property type="project" value="GO_Central"/>
</dbReference>
<accession>A0A059C2Z3</accession>
<sequence length="470" mass="51327">MEMMSFEVAPDLPQQGGGFNDDDGRRRRTGTVWMASARIITAVIGQGVLPLVWAMAQLGWLMGPAALLLLAVIIICASALLANCYRTGDSIIGERNLTYVDAIQNILGGANVKLCELVYSLNLFGVVIGFTIAASISMTAINKSNCFHDKGDKSHCQSISYPYTIAFGVTEIVLSQIRNFDKRLGISIMATIMSLTYSTIGLALGIAKVAENGELKGSLTGISLGTVTQTQKIWRSFQALGNIVFAYSFAILFIEIQDTIKSPPPEAKTMRKATLISVAVLALFYMLCGSMGYGAFGDMAPGHLLAGFGFFSPYWLIDLSNAAITIHLVIAYQVHAQPLFAFMEKQFITSEIEIEIPIPIPGFRSSYTLCVFQLIWRTIFVIATTVISMLLPFFNEVIGLVGALGFWPLTVYFPVEMYIAQMKIHKWSTKWIGLQILSIACLIISVAATMGSIAGIVLRLQSYKPFGTSY</sequence>
<dbReference type="STRING" id="71139.A0A059C2Z3"/>
<proteinExistence type="predicted"/>
<evidence type="ECO:0000256" key="3">
    <source>
        <dbReference type="ARBA" id="ARBA00022692"/>
    </source>
</evidence>
<feature type="domain" description="Amino acid transporter transmembrane" evidence="8">
    <location>
        <begin position="28"/>
        <end position="457"/>
    </location>
</feature>
<dbReference type="AlphaFoldDB" id="A0A059C2Z3"/>
<dbReference type="EMBL" id="KK198757">
    <property type="protein sequence ID" value="KCW72546.1"/>
    <property type="molecule type" value="Genomic_DNA"/>
</dbReference>
<feature type="transmembrane region" description="Helical" evidence="7">
    <location>
        <begin position="62"/>
        <end position="85"/>
    </location>
</feature>
<feature type="transmembrane region" description="Helical" evidence="7">
    <location>
        <begin position="121"/>
        <end position="141"/>
    </location>
</feature>
<evidence type="ECO:0000256" key="4">
    <source>
        <dbReference type="ARBA" id="ARBA00022970"/>
    </source>
</evidence>
<feature type="transmembrane region" description="Helical" evidence="7">
    <location>
        <begin position="233"/>
        <end position="254"/>
    </location>
</feature>
<feature type="transmembrane region" description="Helical" evidence="7">
    <location>
        <begin position="275"/>
        <end position="294"/>
    </location>
</feature>
<keyword evidence="6 7" id="KW-0472">Membrane</keyword>
<name>A0A059C2Z3_EUCGR</name>
<feature type="transmembrane region" description="Helical" evidence="7">
    <location>
        <begin position="184"/>
        <end position="207"/>
    </location>
</feature>
<dbReference type="KEGG" id="egr:104446157"/>
<feature type="transmembrane region" description="Helical" evidence="7">
    <location>
        <begin position="374"/>
        <end position="391"/>
    </location>
</feature>
<feature type="transmembrane region" description="Helical" evidence="7">
    <location>
        <begin position="436"/>
        <end position="460"/>
    </location>
</feature>
<keyword evidence="3 7" id="KW-0812">Transmembrane</keyword>
<evidence type="ECO:0000256" key="1">
    <source>
        <dbReference type="ARBA" id="ARBA00004370"/>
    </source>
</evidence>
<evidence type="ECO:0000259" key="8">
    <source>
        <dbReference type="Pfam" id="PF01490"/>
    </source>
</evidence>
<dbReference type="InParanoid" id="A0A059C2Z3"/>
<keyword evidence="5 7" id="KW-1133">Transmembrane helix</keyword>
<dbReference type="Pfam" id="PF01490">
    <property type="entry name" value="Aa_trans"/>
    <property type="match status" value="1"/>
</dbReference>
<evidence type="ECO:0000256" key="7">
    <source>
        <dbReference type="SAM" id="Phobius"/>
    </source>
</evidence>
<evidence type="ECO:0000313" key="9">
    <source>
        <dbReference type="EMBL" id="KCW72546.1"/>
    </source>
</evidence>
<feature type="transmembrane region" description="Helical" evidence="7">
    <location>
        <begin position="397"/>
        <end position="415"/>
    </location>
</feature>
<dbReference type="Gramene" id="KCW72546">
    <property type="protein sequence ID" value="KCW72546"/>
    <property type="gene ID" value="EUGRSUZ_E01012"/>
</dbReference>
<organism evidence="9">
    <name type="scientific">Eucalyptus grandis</name>
    <name type="common">Flooded gum</name>
    <dbReference type="NCBI Taxonomy" id="71139"/>
    <lineage>
        <taxon>Eukaryota</taxon>
        <taxon>Viridiplantae</taxon>
        <taxon>Streptophyta</taxon>
        <taxon>Embryophyta</taxon>
        <taxon>Tracheophyta</taxon>
        <taxon>Spermatophyta</taxon>
        <taxon>Magnoliopsida</taxon>
        <taxon>eudicotyledons</taxon>
        <taxon>Gunneridae</taxon>
        <taxon>Pentapetalae</taxon>
        <taxon>rosids</taxon>
        <taxon>malvids</taxon>
        <taxon>Myrtales</taxon>
        <taxon>Myrtaceae</taxon>
        <taxon>Myrtoideae</taxon>
        <taxon>Eucalypteae</taxon>
        <taxon>Eucalyptus</taxon>
    </lineage>
</organism>